<evidence type="ECO:0000259" key="1">
    <source>
        <dbReference type="PROSITE" id="PS50801"/>
    </source>
</evidence>
<dbReference type="PROSITE" id="PS50801">
    <property type="entry name" value="STAS"/>
    <property type="match status" value="1"/>
</dbReference>
<dbReference type="InterPro" id="IPR036513">
    <property type="entry name" value="STAS_dom_sf"/>
</dbReference>
<reference evidence="2" key="1">
    <citation type="submission" date="2021-04" db="EMBL/GenBank/DDBJ databases">
        <title>Phylogenetic analysis of Acidobacteriaceae.</title>
        <authorList>
            <person name="Qiu L."/>
            <person name="Zhang Q."/>
        </authorList>
    </citation>
    <scope>NUCLEOTIDE SEQUENCE</scope>
    <source>
        <strain evidence="2">DSM 25168</strain>
    </source>
</reference>
<protein>
    <submittedName>
        <fullName evidence="2">STAS domain-containing protein</fullName>
    </submittedName>
</protein>
<dbReference type="AlphaFoldDB" id="A0A9J7BNK7"/>
<dbReference type="InterPro" id="IPR058548">
    <property type="entry name" value="MlaB-like_STAS"/>
</dbReference>
<feature type="domain" description="STAS" evidence="1">
    <location>
        <begin position="21"/>
        <end position="97"/>
    </location>
</feature>
<organism evidence="2 3">
    <name type="scientific">Occallatibacter riparius</name>
    <dbReference type="NCBI Taxonomy" id="1002689"/>
    <lineage>
        <taxon>Bacteria</taxon>
        <taxon>Pseudomonadati</taxon>
        <taxon>Acidobacteriota</taxon>
        <taxon>Terriglobia</taxon>
        <taxon>Terriglobales</taxon>
        <taxon>Acidobacteriaceae</taxon>
        <taxon>Occallatibacter</taxon>
    </lineage>
</organism>
<dbReference type="InterPro" id="IPR002645">
    <property type="entry name" value="STAS_dom"/>
</dbReference>
<name>A0A9J7BNK7_9BACT</name>
<dbReference type="KEGG" id="orp:MOP44_19520"/>
<proteinExistence type="predicted"/>
<dbReference type="CDD" id="cd07043">
    <property type="entry name" value="STAS_anti-anti-sigma_factors"/>
    <property type="match status" value="1"/>
</dbReference>
<sequence>MNTIMSQNNGSLVSAPADFHELVRGNEDRLMALLTPVVRERNAVLDLSEVRRIDAAGIAALISIYGSARTAGHSFRVCNVTPHVAEILGLVGLDHILVTQDAVQIPPPAMQPCVECPAA</sequence>
<accession>A0A9J7BNK7</accession>
<dbReference type="Proteomes" id="UP001059380">
    <property type="component" value="Chromosome"/>
</dbReference>
<dbReference type="Pfam" id="PF13466">
    <property type="entry name" value="STAS_2"/>
    <property type="match status" value="1"/>
</dbReference>
<dbReference type="RefSeq" id="WP_260791941.1">
    <property type="nucleotide sequence ID" value="NZ_CP093313.1"/>
</dbReference>
<dbReference type="Gene3D" id="3.30.750.24">
    <property type="entry name" value="STAS domain"/>
    <property type="match status" value="1"/>
</dbReference>
<dbReference type="EMBL" id="CP093313">
    <property type="protein sequence ID" value="UWZ82749.1"/>
    <property type="molecule type" value="Genomic_DNA"/>
</dbReference>
<evidence type="ECO:0000313" key="2">
    <source>
        <dbReference type="EMBL" id="UWZ82749.1"/>
    </source>
</evidence>
<gene>
    <name evidence="2" type="ORF">MOP44_19520</name>
</gene>
<dbReference type="SUPFAM" id="SSF52091">
    <property type="entry name" value="SpoIIaa-like"/>
    <property type="match status" value="1"/>
</dbReference>
<keyword evidence="3" id="KW-1185">Reference proteome</keyword>
<evidence type="ECO:0000313" key="3">
    <source>
        <dbReference type="Proteomes" id="UP001059380"/>
    </source>
</evidence>